<protein>
    <recommendedName>
        <fullName evidence="4">HTH LytTR-type domain-containing protein</fullName>
    </recommendedName>
</protein>
<sequence length="159" mass="18728">MCFENIDITRADNYEISSLKDNIDTFQKRVVESLNHAQKHFYSDQNDQDQFLKVKVGNQIQIVSLKELMFIETSSNSHKLLLHLENRIIHSYDKIGNYDVYPDKLFRSHKSYLINLDNILSFNKTERSCIMANGEHVMVSARKIKLLQKKLFELKENSM</sequence>
<evidence type="ECO:0000313" key="5">
    <source>
        <dbReference type="EMBL" id="GCF94057.1"/>
    </source>
</evidence>
<organism evidence="5 6">
    <name type="scientific">Enterococcus florum</name>
    <dbReference type="NCBI Taxonomy" id="2480627"/>
    <lineage>
        <taxon>Bacteria</taxon>
        <taxon>Bacillati</taxon>
        <taxon>Bacillota</taxon>
        <taxon>Bacilli</taxon>
        <taxon>Lactobacillales</taxon>
        <taxon>Enterococcaceae</taxon>
        <taxon>Enterococcus</taxon>
    </lineage>
</organism>
<dbReference type="GO" id="GO:0000156">
    <property type="term" value="F:phosphorelay response regulator activity"/>
    <property type="evidence" value="ECO:0007669"/>
    <property type="project" value="InterPro"/>
</dbReference>
<name>A0A4P5P7W6_9ENTE</name>
<evidence type="ECO:0000313" key="6">
    <source>
        <dbReference type="Proteomes" id="UP000290567"/>
    </source>
</evidence>
<comment type="caution">
    <text evidence="5">The sequence shown here is derived from an EMBL/GenBank/DDBJ whole genome shotgun (WGS) entry which is preliminary data.</text>
</comment>
<dbReference type="OrthoDB" id="9809318at2"/>
<keyword evidence="3" id="KW-0010">Activator</keyword>
<dbReference type="Gene3D" id="2.40.50.1020">
    <property type="entry name" value="LytTr DNA-binding domain"/>
    <property type="match status" value="1"/>
</dbReference>
<evidence type="ECO:0000256" key="2">
    <source>
        <dbReference type="ARBA" id="ARBA00023012"/>
    </source>
</evidence>
<dbReference type="PANTHER" id="PTHR37299">
    <property type="entry name" value="TRANSCRIPTIONAL REGULATOR-RELATED"/>
    <property type="match status" value="1"/>
</dbReference>
<keyword evidence="6" id="KW-1185">Reference proteome</keyword>
<evidence type="ECO:0000256" key="1">
    <source>
        <dbReference type="ARBA" id="ARBA00022490"/>
    </source>
</evidence>
<reference evidence="6" key="1">
    <citation type="submission" date="2019-02" db="EMBL/GenBank/DDBJ databases">
        <title>Draft genome sequence of Enterococcus sp. Gos25-1.</title>
        <authorList>
            <person name="Tanaka N."/>
            <person name="Shiwa Y."/>
            <person name="Fujita N."/>
        </authorList>
    </citation>
    <scope>NUCLEOTIDE SEQUENCE [LARGE SCALE GENOMIC DNA]</scope>
    <source>
        <strain evidence="6">Gos25-1</strain>
    </source>
</reference>
<keyword evidence="1" id="KW-0963">Cytoplasm</keyword>
<dbReference type="InterPro" id="IPR007492">
    <property type="entry name" value="LytTR_DNA-bd_dom"/>
</dbReference>
<dbReference type="Proteomes" id="UP000290567">
    <property type="component" value="Unassembled WGS sequence"/>
</dbReference>
<evidence type="ECO:0000256" key="3">
    <source>
        <dbReference type="ARBA" id="ARBA00023159"/>
    </source>
</evidence>
<proteinExistence type="predicted"/>
<keyword evidence="2" id="KW-0902">Two-component regulatory system</keyword>
<dbReference type="Pfam" id="PF04397">
    <property type="entry name" value="LytTR"/>
    <property type="match status" value="1"/>
</dbReference>
<gene>
    <name evidence="5" type="ORF">NRIC_19480</name>
</gene>
<dbReference type="AlphaFoldDB" id="A0A4P5P7W6"/>
<accession>A0A4P5P7W6</accession>
<dbReference type="GO" id="GO:0003677">
    <property type="term" value="F:DNA binding"/>
    <property type="evidence" value="ECO:0007669"/>
    <property type="project" value="InterPro"/>
</dbReference>
<dbReference type="SMART" id="SM00850">
    <property type="entry name" value="LytTR"/>
    <property type="match status" value="1"/>
</dbReference>
<dbReference type="InterPro" id="IPR046947">
    <property type="entry name" value="LytR-like"/>
</dbReference>
<evidence type="ECO:0000259" key="4">
    <source>
        <dbReference type="PROSITE" id="PS50930"/>
    </source>
</evidence>
<dbReference type="EMBL" id="BJCC01000015">
    <property type="protein sequence ID" value="GCF94057.1"/>
    <property type="molecule type" value="Genomic_DNA"/>
</dbReference>
<dbReference type="PROSITE" id="PS50930">
    <property type="entry name" value="HTH_LYTTR"/>
    <property type="match status" value="1"/>
</dbReference>
<dbReference type="PANTHER" id="PTHR37299:SF3">
    <property type="entry name" value="STAGE 0 SPORULATION PROTEIN A HOMOLOG"/>
    <property type="match status" value="1"/>
</dbReference>
<feature type="domain" description="HTH LytTR-type" evidence="4">
    <location>
        <begin position="52"/>
        <end position="153"/>
    </location>
</feature>